<dbReference type="RefSeq" id="WP_272141405.1">
    <property type="nucleotide sequence ID" value="NZ_JAQNDM010000002.1"/>
</dbReference>
<keyword evidence="3" id="KW-1185">Reference proteome</keyword>
<proteinExistence type="predicted"/>
<gene>
    <name evidence="2" type="ORF">POL68_23485</name>
</gene>
<sequence length="342" mass="36349">MRPLTASQGVVALLERWVSELERGSSGAALDLDDLSPPFPGRTPPEANPPASEAELQQADAVRAARAEIRPQGAVFNLLGSAQIVLAQEGGKLVHRGTVGIRGPCAPSREEWLGLGLKNAQAHALEFVLTWFGAPFDSATGGEDPSWGTWPFSGRALIDVLARWKHQDSAAFNAHLGRLGIDVTLGQPSCPSSLTVIDVEQGSPIGGREALSLLGEDARLFAALAQAGRERSAQLAQLRFIAEKALLPLLAWAGQDAPAEEASPGLSLTPRMLALLLHAELRLGFRGSSKLAALAREDTGKPRAEERSAQRFAAELHAAGRTREANEVRRILYSPELATALA</sequence>
<name>A0ABT5DCV9_9BACT</name>
<evidence type="ECO:0000313" key="2">
    <source>
        <dbReference type="EMBL" id="MDC0711454.1"/>
    </source>
</evidence>
<dbReference type="EMBL" id="JAQNDM010000002">
    <property type="protein sequence ID" value="MDC0711454.1"/>
    <property type="molecule type" value="Genomic_DNA"/>
</dbReference>
<feature type="compositionally biased region" description="Pro residues" evidence="1">
    <location>
        <begin position="37"/>
        <end position="48"/>
    </location>
</feature>
<dbReference type="Proteomes" id="UP001221838">
    <property type="component" value="Unassembled WGS sequence"/>
</dbReference>
<organism evidence="2 3">
    <name type="scientific">Stigmatella ashevillensis</name>
    <dbReference type="NCBI Taxonomy" id="2995309"/>
    <lineage>
        <taxon>Bacteria</taxon>
        <taxon>Pseudomonadati</taxon>
        <taxon>Myxococcota</taxon>
        <taxon>Myxococcia</taxon>
        <taxon>Myxococcales</taxon>
        <taxon>Cystobacterineae</taxon>
        <taxon>Archangiaceae</taxon>
        <taxon>Stigmatella</taxon>
    </lineage>
</organism>
<comment type="caution">
    <text evidence="2">The sequence shown here is derived from an EMBL/GenBank/DDBJ whole genome shotgun (WGS) entry which is preliminary data.</text>
</comment>
<evidence type="ECO:0000256" key="1">
    <source>
        <dbReference type="SAM" id="MobiDB-lite"/>
    </source>
</evidence>
<accession>A0ABT5DCV9</accession>
<evidence type="ECO:0000313" key="3">
    <source>
        <dbReference type="Proteomes" id="UP001221838"/>
    </source>
</evidence>
<feature type="region of interest" description="Disordered" evidence="1">
    <location>
        <begin position="28"/>
        <end position="53"/>
    </location>
</feature>
<protein>
    <submittedName>
        <fullName evidence="2">Uncharacterized protein</fullName>
    </submittedName>
</protein>
<reference evidence="2 3" key="1">
    <citation type="submission" date="2022-11" db="EMBL/GenBank/DDBJ databases">
        <title>Minimal conservation of predation-associated metabolite biosynthetic gene clusters underscores biosynthetic potential of Myxococcota including descriptions for ten novel species: Archangium lansinium sp. nov., Myxococcus landrumus sp. nov., Nannocystis bai.</title>
        <authorList>
            <person name="Ahearne A."/>
            <person name="Stevens C."/>
            <person name="Dowd S."/>
        </authorList>
    </citation>
    <scope>NUCLEOTIDE SEQUENCE [LARGE SCALE GENOMIC DNA]</scope>
    <source>
        <strain evidence="2 3">NCWAL01</strain>
    </source>
</reference>